<dbReference type="RefSeq" id="WP_140693840.1">
    <property type="nucleotide sequence ID" value="NZ_RCZG01000007.1"/>
</dbReference>
<dbReference type="InterPro" id="IPR051455">
    <property type="entry name" value="Bact_solute-bind_prot3"/>
</dbReference>
<dbReference type="Gene3D" id="3.40.190.10">
    <property type="entry name" value="Periplasmic binding protein-like II"/>
    <property type="match status" value="2"/>
</dbReference>
<protein>
    <submittedName>
        <fullName evidence="7">Glutamate ABC transporter substrate-binding protein</fullName>
    </submittedName>
</protein>
<dbReference type="PROSITE" id="PS51257">
    <property type="entry name" value="PROKAR_LIPOPROTEIN"/>
    <property type="match status" value="1"/>
</dbReference>
<dbReference type="Pfam" id="PF00497">
    <property type="entry name" value="SBP_bac_3"/>
    <property type="match status" value="1"/>
</dbReference>
<feature type="region of interest" description="Disordered" evidence="4">
    <location>
        <begin position="40"/>
        <end position="79"/>
    </location>
</feature>
<evidence type="ECO:0000313" key="8">
    <source>
        <dbReference type="Proteomes" id="UP000320095"/>
    </source>
</evidence>
<evidence type="ECO:0000256" key="3">
    <source>
        <dbReference type="ARBA" id="ARBA00022729"/>
    </source>
</evidence>
<feature type="chain" id="PRO_5038405134" evidence="5">
    <location>
        <begin position="23"/>
        <end position="325"/>
    </location>
</feature>
<organism evidence="7 8">
    <name type="scientific">Mycolicibacterium hodleri</name>
    <dbReference type="NCBI Taxonomy" id="49897"/>
    <lineage>
        <taxon>Bacteria</taxon>
        <taxon>Bacillati</taxon>
        <taxon>Actinomycetota</taxon>
        <taxon>Actinomycetes</taxon>
        <taxon>Mycobacteriales</taxon>
        <taxon>Mycobacteriaceae</taxon>
        <taxon>Mycolicibacterium</taxon>
    </lineage>
</organism>
<evidence type="ECO:0000256" key="4">
    <source>
        <dbReference type="SAM" id="MobiDB-lite"/>
    </source>
</evidence>
<dbReference type="InterPro" id="IPR001638">
    <property type="entry name" value="Solute-binding_3/MltF_N"/>
</dbReference>
<evidence type="ECO:0000256" key="1">
    <source>
        <dbReference type="ARBA" id="ARBA00010333"/>
    </source>
</evidence>
<dbReference type="SMART" id="SM00062">
    <property type="entry name" value="PBPb"/>
    <property type="match status" value="1"/>
</dbReference>
<dbReference type="EMBL" id="RCZG01000007">
    <property type="protein sequence ID" value="TPG32744.1"/>
    <property type="molecule type" value="Genomic_DNA"/>
</dbReference>
<dbReference type="Proteomes" id="UP000320095">
    <property type="component" value="Unassembled WGS sequence"/>
</dbReference>
<comment type="caution">
    <text evidence="7">The sequence shown here is derived from an EMBL/GenBank/DDBJ whole genome shotgun (WGS) entry which is preliminary data.</text>
</comment>
<dbReference type="GO" id="GO:0005576">
    <property type="term" value="C:extracellular region"/>
    <property type="evidence" value="ECO:0007669"/>
    <property type="project" value="TreeGrafter"/>
</dbReference>
<dbReference type="GO" id="GO:0030288">
    <property type="term" value="C:outer membrane-bounded periplasmic space"/>
    <property type="evidence" value="ECO:0007669"/>
    <property type="project" value="TreeGrafter"/>
</dbReference>
<dbReference type="CDD" id="cd13690">
    <property type="entry name" value="PBP2_GluB"/>
    <property type="match status" value="1"/>
</dbReference>
<dbReference type="GO" id="GO:0006865">
    <property type="term" value="P:amino acid transport"/>
    <property type="evidence" value="ECO:0007669"/>
    <property type="project" value="TreeGrafter"/>
</dbReference>
<evidence type="ECO:0000313" key="7">
    <source>
        <dbReference type="EMBL" id="TPG32744.1"/>
    </source>
</evidence>
<keyword evidence="2" id="KW-0813">Transport</keyword>
<dbReference type="OrthoDB" id="9807888at2"/>
<feature type="signal peptide" evidence="5">
    <location>
        <begin position="1"/>
        <end position="22"/>
    </location>
</feature>
<sequence>MTARFVVAVTSGLIVLALTAVGCGSPESPQAVTVTPVNGMPGGAEEIKTAPPAGNTDCDREASLRPGPQPSPGAMPPGSTMAAILERGRLIVGVDQATNLFGSRNPATGRLEGFDIDLARELARDIFGDPDRVDLRVVTAAQRETALQEGQVDLVVRTYSITCDRKNKVAFSTPYYVAKQRILATKGSGIRSAADLSGKRVCAVKGTTSLAALFALDPRPTLYGVSQWTDCLVMIQQGQVDAISTDDVVLAGLKDQDQKNLELVGPSIGDEPYGVGVKLGNDDLVRFVNGALAQMREDGTWERLYQANLQEVAPSPGPPQARYQD</sequence>
<keyword evidence="3 5" id="KW-0732">Signal</keyword>
<accession>A0A502E5W4</accession>
<dbReference type="AlphaFoldDB" id="A0A502E5W4"/>
<keyword evidence="8" id="KW-1185">Reference proteome</keyword>
<evidence type="ECO:0000256" key="5">
    <source>
        <dbReference type="SAM" id="SignalP"/>
    </source>
</evidence>
<evidence type="ECO:0000259" key="6">
    <source>
        <dbReference type="SMART" id="SM00062"/>
    </source>
</evidence>
<gene>
    <name evidence="7" type="ORF">EAH80_18235</name>
</gene>
<proteinExistence type="inferred from homology"/>
<dbReference type="PANTHER" id="PTHR30085">
    <property type="entry name" value="AMINO ACID ABC TRANSPORTER PERMEASE"/>
    <property type="match status" value="1"/>
</dbReference>
<reference evidence="7 8" key="1">
    <citation type="journal article" date="2019" name="Environ. Microbiol.">
        <title>Species interactions and distinct microbial communities in high Arctic permafrost affected cryosols are associated with the CH4 and CO2 gas fluxes.</title>
        <authorList>
            <person name="Altshuler I."/>
            <person name="Hamel J."/>
            <person name="Turney S."/>
            <person name="Magnuson E."/>
            <person name="Levesque R."/>
            <person name="Greer C."/>
            <person name="Whyte L.G."/>
        </authorList>
    </citation>
    <scope>NUCLEOTIDE SEQUENCE [LARGE SCALE GENOMIC DNA]</scope>
    <source>
        <strain evidence="7 8">S5.20</strain>
    </source>
</reference>
<dbReference type="SUPFAM" id="SSF53850">
    <property type="entry name" value="Periplasmic binding protein-like II"/>
    <property type="match status" value="1"/>
</dbReference>
<evidence type="ECO:0000256" key="2">
    <source>
        <dbReference type="ARBA" id="ARBA00022448"/>
    </source>
</evidence>
<comment type="similarity">
    <text evidence="1">Belongs to the bacterial solute-binding protein 3 family.</text>
</comment>
<feature type="domain" description="Solute-binding protein family 3/N-terminal" evidence="6">
    <location>
        <begin position="89"/>
        <end position="312"/>
    </location>
</feature>
<name>A0A502E5W4_9MYCO</name>
<dbReference type="PANTHER" id="PTHR30085:SF6">
    <property type="entry name" value="ABC TRANSPORTER GLUTAMINE-BINDING PROTEIN GLNH"/>
    <property type="match status" value="1"/>
</dbReference>